<evidence type="ECO:0000313" key="1">
    <source>
        <dbReference type="EMBL" id="NER12698.1"/>
    </source>
</evidence>
<keyword evidence="2" id="KW-1185">Reference proteome</keyword>
<gene>
    <name evidence="1" type="ORF">GWK08_04545</name>
</gene>
<dbReference type="RefSeq" id="WP_163605710.1">
    <property type="nucleotide sequence ID" value="NZ_JAABOO010000001.1"/>
</dbReference>
<dbReference type="Proteomes" id="UP000468581">
    <property type="component" value="Unassembled WGS sequence"/>
</dbReference>
<dbReference type="EMBL" id="JAABOO010000001">
    <property type="protein sequence ID" value="NER12698.1"/>
    <property type="molecule type" value="Genomic_DNA"/>
</dbReference>
<comment type="caution">
    <text evidence="1">The sequence shown here is derived from an EMBL/GenBank/DDBJ whole genome shotgun (WGS) entry which is preliminary data.</text>
</comment>
<proteinExistence type="predicted"/>
<evidence type="ECO:0000313" key="2">
    <source>
        <dbReference type="Proteomes" id="UP000468581"/>
    </source>
</evidence>
<dbReference type="AlphaFoldDB" id="A0A6P0ULB7"/>
<protein>
    <submittedName>
        <fullName evidence="1">Uncharacterized protein</fullName>
    </submittedName>
</protein>
<sequence>MKISIYKVLLILLIISISENLNAQVGIGTSAPKAALDINSPNQGILLPRVSLNSLTDTVTVQSPEGETPEESTLVYNDGNGSLTDKGFYYWNGTSWEKLGQETQQTYIGKARITASGNLTIAGLPFKPKSISFTAYANVENYDLNSDNGTSNNDSGIANAYGYMKGYARDDSGSIDQQVIYGGGSGNSINDISRYASSTNCIGIRYSNQNGNSLGITSASLTSFNDDGFTLNVNSFADSVVIIYQAYR</sequence>
<organism evidence="1 2">
    <name type="scientific">Leptobacterium flavescens</name>
    <dbReference type="NCBI Taxonomy" id="472055"/>
    <lineage>
        <taxon>Bacteria</taxon>
        <taxon>Pseudomonadati</taxon>
        <taxon>Bacteroidota</taxon>
        <taxon>Flavobacteriia</taxon>
        <taxon>Flavobacteriales</taxon>
        <taxon>Flavobacteriaceae</taxon>
        <taxon>Leptobacterium</taxon>
    </lineage>
</organism>
<accession>A0A6P0ULB7</accession>
<reference evidence="1 2" key="1">
    <citation type="submission" date="2020-01" db="EMBL/GenBank/DDBJ databases">
        <title>Leptobacterium flavescens.</title>
        <authorList>
            <person name="Wang G."/>
        </authorList>
    </citation>
    <scope>NUCLEOTIDE SEQUENCE [LARGE SCALE GENOMIC DNA]</scope>
    <source>
        <strain evidence="1 2">KCTC 22160</strain>
    </source>
</reference>
<name>A0A6P0ULB7_9FLAO</name>